<dbReference type="GO" id="GO:0030313">
    <property type="term" value="C:cell envelope"/>
    <property type="evidence" value="ECO:0007669"/>
    <property type="project" value="UniProtKB-SubCell"/>
</dbReference>
<organism evidence="7 8">
    <name type="scientific">Actinomadura chibensis</name>
    <dbReference type="NCBI Taxonomy" id="392828"/>
    <lineage>
        <taxon>Bacteria</taxon>
        <taxon>Bacillati</taxon>
        <taxon>Actinomycetota</taxon>
        <taxon>Actinomycetes</taxon>
        <taxon>Streptosporangiales</taxon>
        <taxon>Thermomonosporaceae</taxon>
        <taxon>Actinomadura</taxon>
    </lineage>
</organism>
<evidence type="ECO:0000256" key="2">
    <source>
        <dbReference type="ARBA" id="ARBA00005695"/>
    </source>
</evidence>
<dbReference type="AlphaFoldDB" id="A0A5D0NXC4"/>
<comment type="caution">
    <text evidence="7">The sequence shown here is derived from an EMBL/GenBank/DDBJ whole genome shotgun (WGS) entry which is preliminary data.</text>
</comment>
<name>A0A5D0NXC4_9ACTN</name>
<dbReference type="InterPro" id="IPR000914">
    <property type="entry name" value="SBP_5_dom"/>
</dbReference>
<keyword evidence="3" id="KW-0813">Transport</keyword>
<dbReference type="PANTHER" id="PTHR30290:SF10">
    <property type="entry name" value="PERIPLASMIC OLIGOPEPTIDE-BINDING PROTEIN-RELATED"/>
    <property type="match status" value="1"/>
</dbReference>
<feature type="chain" id="PRO_5038865342" evidence="5">
    <location>
        <begin position="26"/>
        <end position="534"/>
    </location>
</feature>
<dbReference type="Gene3D" id="3.10.105.10">
    <property type="entry name" value="Dipeptide-binding Protein, Domain 3"/>
    <property type="match status" value="1"/>
</dbReference>
<sequence>MRNKVNRRTASVWGSGACVAFLALAGCGGQGSPGDSGGKVGDLSIRLESDWDSLDPAKAQGTYAFQVIESLYDRLVAIGNGKVVPYLATSWKQTPDSVTFTLRSGATCSDGQALTPGVVADSLKRLGDPKTKAPYARLVFGSAGYTVTSDDKANQVTVRTAKPYSDLLEGLAQPMASIVCPAGLKKPDALGATPAGSGPYTLTKSVRGSQYTLTARSGYGWGPQTGKAHYYPRQVTFRVVSNQSTAANLLTTGQLGIGAISGADIQRLQSNRSVTRTSQLTNGSYFLVFNQAAGRPGADPAVRRALALAVSASSFNKAAMYGTSAEARSVFSPMMPCYKAVMPGPMAADVNAARRALTAAGWSGGSGILSKAGKPLRLKLVGTAEIGPGFEYVQAQLRSAGADVTLRDGDTKTLAETLFGTGDWDATVYPFTPPAPTPSALSLFVTGPAAPNGTNFAAMKDPSYDAAAAKALSALGTERCEAWGEAQKALHDNANVFPLVHLKTHWFSSVPVRFGLADGATTLDIHTVTTAAGS</sequence>
<reference evidence="7 8" key="1">
    <citation type="submission" date="2019-08" db="EMBL/GenBank/DDBJ databases">
        <title>Actinomadura sp. nov. CYP1-5 isolated from mountain soil.</title>
        <authorList>
            <person name="Songsumanus A."/>
            <person name="Kuncharoen N."/>
            <person name="Kudo T."/>
            <person name="Yuki M."/>
            <person name="Igarashi Y."/>
            <person name="Tanasupawat S."/>
        </authorList>
    </citation>
    <scope>NUCLEOTIDE SEQUENCE [LARGE SCALE GENOMIC DNA]</scope>
    <source>
        <strain evidence="7 8">JCM 14158</strain>
    </source>
</reference>
<evidence type="ECO:0000313" key="7">
    <source>
        <dbReference type="EMBL" id="TYB48868.1"/>
    </source>
</evidence>
<evidence type="ECO:0000313" key="8">
    <source>
        <dbReference type="Proteomes" id="UP000323380"/>
    </source>
</evidence>
<comment type="similarity">
    <text evidence="2">Belongs to the bacterial solute-binding protein 5 family.</text>
</comment>
<gene>
    <name evidence="7" type="ORF">FXF69_06855</name>
</gene>
<dbReference type="PANTHER" id="PTHR30290">
    <property type="entry name" value="PERIPLASMIC BINDING COMPONENT OF ABC TRANSPORTER"/>
    <property type="match status" value="1"/>
</dbReference>
<dbReference type="GO" id="GO:0042597">
    <property type="term" value="C:periplasmic space"/>
    <property type="evidence" value="ECO:0007669"/>
    <property type="project" value="UniProtKB-ARBA"/>
</dbReference>
<dbReference type="Pfam" id="PF00496">
    <property type="entry name" value="SBP_bac_5"/>
    <property type="match status" value="1"/>
</dbReference>
<dbReference type="CDD" id="cd00995">
    <property type="entry name" value="PBP2_NikA_DppA_OppA_like"/>
    <property type="match status" value="1"/>
</dbReference>
<accession>A0A5D0NXC4</accession>
<evidence type="ECO:0000256" key="4">
    <source>
        <dbReference type="ARBA" id="ARBA00022729"/>
    </source>
</evidence>
<comment type="subcellular location">
    <subcellularLocation>
        <location evidence="1">Cell envelope</location>
    </subcellularLocation>
</comment>
<keyword evidence="8" id="KW-1185">Reference proteome</keyword>
<dbReference type="SUPFAM" id="SSF53850">
    <property type="entry name" value="Periplasmic binding protein-like II"/>
    <property type="match status" value="1"/>
</dbReference>
<dbReference type="EMBL" id="VSFG01000001">
    <property type="protein sequence ID" value="TYB48868.1"/>
    <property type="molecule type" value="Genomic_DNA"/>
</dbReference>
<evidence type="ECO:0000256" key="1">
    <source>
        <dbReference type="ARBA" id="ARBA00004196"/>
    </source>
</evidence>
<evidence type="ECO:0000259" key="6">
    <source>
        <dbReference type="Pfam" id="PF00496"/>
    </source>
</evidence>
<feature type="domain" description="Solute-binding protein family 5" evidence="6">
    <location>
        <begin position="82"/>
        <end position="442"/>
    </location>
</feature>
<dbReference type="Gene3D" id="3.40.190.10">
    <property type="entry name" value="Periplasmic binding protein-like II"/>
    <property type="match status" value="1"/>
</dbReference>
<keyword evidence="4 5" id="KW-0732">Signal</keyword>
<dbReference type="GO" id="GO:0043190">
    <property type="term" value="C:ATP-binding cassette (ABC) transporter complex"/>
    <property type="evidence" value="ECO:0007669"/>
    <property type="project" value="InterPro"/>
</dbReference>
<protein>
    <submittedName>
        <fullName evidence="7">ABC transporter substrate-binding protein</fullName>
    </submittedName>
</protein>
<dbReference type="PIRSF" id="PIRSF002741">
    <property type="entry name" value="MppA"/>
    <property type="match status" value="1"/>
</dbReference>
<dbReference type="STRING" id="1220554.GCA_001552135_04856"/>
<feature type="signal peptide" evidence="5">
    <location>
        <begin position="1"/>
        <end position="25"/>
    </location>
</feature>
<dbReference type="InterPro" id="IPR030678">
    <property type="entry name" value="Peptide/Ni-bd"/>
</dbReference>
<dbReference type="Proteomes" id="UP000323380">
    <property type="component" value="Unassembled WGS sequence"/>
</dbReference>
<evidence type="ECO:0000256" key="3">
    <source>
        <dbReference type="ARBA" id="ARBA00022448"/>
    </source>
</evidence>
<dbReference type="PROSITE" id="PS51257">
    <property type="entry name" value="PROKAR_LIPOPROTEIN"/>
    <property type="match status" value="1"/>
</dbReference>
<dbReference type="GO" id="GO:1904680">
    <property type="term" value="F:peptide transmembrane transporter activity"/>
    <property type="evidence" value="ECO:0007669"/>
    <property type="project" value="TreeGrafter"/>
</dbReference>
<evidence type="ECO:0000256" key="5">
    <source>
        <dbReference type="SAM" id="SignalP"/>
    </source>
</evidence>
<proteinExistence type="inferred from homology"/>
<dbReference type="GO" id="GO:0015833">
    <property type="term" value="P:peptide transport"/>
    <property type="evidence" value="ECO:0007669"/>
    <property type="project" value="TreeGrafter"/>
</dbReference>
<dbReference type="InterPro" id="IPR039424">
    <property type="entry name" value="SBP_5"/>
</dbReference>